<name>A0A4Z1BB02_9GAMM</name>
<evidence type="ECO:0000313" key="1">
    <source>
        <dbReference type="EMBL" id="TGN39126.1"/>
    </source>
</evidence>
<reference evidence="1 2" key="1">
    <citation type="submission" date="2019-04" db="EMBL/GenBank/DDBJ databases">
        <authorList>
            <person name="Park S."/>
            <person name="Yoon J.-H."/>
        </authorList>
    </citation>
    <scope>NUCLEOTIDE SEQUENCE [LARGE SCALE GENOMIC DNA]</scope>
    <source>
        <strain evidence="1 2">HJM-18</strain>
    </source>
</reference>
<dbReference type="OrthoDB" id="9813282at2"/>
<dbReference type="CDD" id="cd03443">
    <property type="entry name" value="PaaI_thioesterase"/>
    <property type="match status" value="1"/>
</dbReference>
<keyword evidence="2" id="KW-1185">Reference proteome</keyword>
<dbReference type="Proteomes" id="UP000298325">
    <property type="component" value="Unassembled WGS sequence"/>
</dbReference>
<protein>
    <submittedName>
        <fullName evidence="1">PaaI family thioesterase</fullName>
    </submittedName>
</protein>
<dbReference type="NCBIfam" id="TIGR00369">
    <property type="entry name" value="unchar_dom_1"/>
    <property type="match status" value="1"/>
</dbReference>
<dbReference type="InterPro" id="IPR003736">
    <property type="entry name" value="PAAI_dom"/>
</dbReference>
<evidence type="ECO:0000313" key="2">
    <source>
        <dbReference type="Proteomes" id="UP000298325"/>
    </source>
</evidence>
<dbReference type="InterPro" id="IPR029069">
    <property type="entry name" value="HotDog_dom_sf"/>
</dbReference>
<proteinExistence type="predicted"/>
<dbReference type="EMBL" id="SRPF01000003">
    <property type="protein sequence ID" value="TGN39126.1"/>
    <property type="molecule type" value="Genomic_DNA"/>
</dbReference>
<comment type="caution">
    <text evidence="1">The sequence shown here is derived from an EMBL/GenBank/DDBJ whole genome shotgun (WGS) entry which is preliminary data.</text>
</comment>
<gene>
    <name evidence="1" type="ORF">E5Q11_10725</name>
</gene>
<dbReference type="AlphaFoldDB" id="A0A4Z1BB02"/>
<dbReference type="GO" id="GO:0016790">
    <property type="term" value="F:thiolester hydrolase activity"/>
    <property type="evidence" value="ECO:0007669"/>
    <property type="project" value="UniProtKB-ARBA"/>
</dbReference>
<dbReference type="SUPFAM" id="SSF54637">
    <property type="entry name" value="Thioesterase/thiol ester dehydrase-isomerase"/>
    <property type="match status" value="1"/>
</dbReference>
<organism evidence="1 2">
    <name type="scientific">Marinobacter confluentis</name>
    <dbReference type="NCBI Taxonomy" id="1697557"/>
    <lineage>
        <taxon>Bacteria</taxon>
        <taxon>Pseudomonadati</taxon>
        <taxon>Pseudomonadota</taxon>
        <taxon>Gammaproteobacteria</taxon>
        <taxon>Pseudomonadales</taxon>
        <taxon>Marinobacteraceae</taxon>
        <taxon>Marinobacter</taxon>
    </lineage>
</organism>
<dbReference type="Gene3D" id="3.10.129.10">
    <property type="entry name" value="Hotdog Thioesterase"/>
    <property type="match status" value="1"/>
</dbReference>
<sequence>MKRSSMSGLEQMSLLAAGKVPPPSIALMPGESYGTVDLSVKLVRPIPTGVRLRGEGKLMNLSRSVAISQGRIVDDSGKLYAHATCTCMILRPS</sequence>
<accession>A0A4Z1BB02</accession>